<comment type="similarity">
    <text evidence="2 9">Belongs to the peptidase S8 family.</text>
</comment>
<dbReference type="EC" id="3.2.1.1" evidence="3"/>
<comment type="caution">
    <text evidence="12">The sequence shown here is derived from an EMBL/GenBank/DDBJ whole genome shotgun (WGS) entry which is preliminary data.</text>
</comment>
<sequence>MAATMAGSPTYAAAAPSTGEEKVSAAVRAAASASDKITFWVTFNAKAPLSAAAAKTTKAEKGAEVRRLLLDTATTSQAGVRNLLDNTGADYQSFWIANRIKVTGSSKLIDTLAERAEVATIEELKTYKLPDVTPGTASVSPNMVEWGVDRINAPRVWSELGFRGEGIVVANVDTGTQFDHPALVAKYRGNLGGGVFDHNYNWFDPSEVCPTAAPCDNNGHGTHTMGTMVGDDGAGNQIGVAPNARFIAAKGCETNSCSDFALLSSGQWIIAPTDLNGNNPRPDLAPDVVNNSWGGGGFDPFYQAIVDAWNAAGIFPAFSNGNSGPSCNSSGSPGMYTNSYASGAFDINNVIASFSSRGPGLNGDVKPNIAAPGVNVRSSIPGGGYTTLNGTSMASPHTAATVALIWSASPAVRGDIEATRALLDTTAIDVNDTTCGGTAADNNVFGEGRLDAFAAVSAAPRGALGALSGVITSGGSPLAGATVVADGPISRTTTSAADGTYSFPVLSVGDYVVTASKFGFTTATGNVTVTEGATATLNLDLASAANATISGTVTSAGAPVVGATVQLLTTPLSAVTNAAGFYSITAPQGTYELAVSSPLRCADSVTQTVNLNGNVTVDVALPERTDSFGYACGTATGTYPDVSNLLPLTGDDVQLAITLPFAVPLYGVNYTSATVTTNGSVAFAAASATQTNVAIPSTGLPNGALYPLWDDWFVDAPAGVYTGVVGTAPHRKFVIEWRNIRSFFDTAQRLSFAAEISEDGSVVYRYKDVEGTSFESGSSATIGLENATGTDAFQYSLNTSVLATGSTAIAFRTTKHGVVRGTVTDANDGLPVAGATVAFDEGGTATTAADGTYLAQIPAGDRTATITKASYETTTVSFALESADVAVLNTSLKTARVTATPAALEVVVPAGQSRVRQITVTNTGGLATPVSVAESPDVPWLGASIASGSLAPGASTRITVTVDANGLPAGSVHNGVLKVTSQSGRNPELLIPVRLIVPGFQQAIDSGSNNTHVDPQGDTWTKDKAFVAGAGCGYLGSTTVVSTGHAITGTDDPARLANARQNMYEYRCDGLANGTYTVQLDFAELTNTKPNKRIFDVMIEGVEVIPNLDINLETGGNYKAMSRTFTATVTDGVMNIRFITHTGFNKPLISSLRVTHRPDLAANAAGRAFA</sequence>
<keyword evidence="4 9" id="KW-0645">Protease</keyword>
<dbReference type="Gene3D" id="2.60.120.430">
    <property type="entry name" value="Galactose-binding lectin"/>
    <property type="match status" value="1"/>
</dbReference>
<dbReference type="Gene3D" id="3.40.50.200">
    <property type="entry name" value="Peptidase S8/S53 domain"/>
    <property type="match status" value="1"/>
</dbReference>
<dbReference type="InterPro" id="IPR000209">
    <property type="entry name" value="Peptidase_S8/S53_dom"/>
</dbReference>
<dbReference type="GO" id="GO:0004252">
    <property type="term" value="F:serine-type endopeptidase activity"/>
    <property type="evidence" value="ECO:0007669"/>
    <property type="project" value="UniProtKB-UniRule"/>
</dbReference>
<organism evidence="12 13">
    <name type="scientific">Rhizocola hellebori</name>
    <dbReference type="NCBI Taxonomy" id="1392758"/>
    <lineage>
        <taxon>Bacteria</taxon>
        <taxon>Bacillati</taxon>
        <taxon>Actinomycetota</taxon>
        <taxon>Actinomycetes</taxon>
        <taxon>Micromonosporales</taxon>
        <taxon>Micromonosporaceae</taxon>
        <taxon>Rhizocola</taxon>
    </lineage>
</organism>
<feature type="active site" description="Charge relay system" evidence="8 9">
    <location>
        <position position="392"/>
    </location>
</feature>
<gene>
    <name evidence="12" type="ORF">Rhe02_27170</name>
</gene>
<dbReference type="InterPro" id="IPR013784">
    <property type="entry name" value="Carb-bd-like_fold"/>
</dbReference>
<dbReference type="SUPFAM" id="SSF49452">
    <property type="entry name" value="Starch-binding domain-like"/>
    <property type="match status" value="1"/>
</dbReference>
<dbReference type="InterPro" id="IPR021720">
    <property type="entry name" value="Malectin_dom"/>
</dbReference>
<dbReference type="InterPro" id="IPR015500">
    <property type="entry name" value="Peptidase_S8_subtilisin-rel"/>
</dbReference>
<feature type="domain" description="Peptidase S8/S53" evidence="10">
    <location>
        <begin position="164"/>
        <end position="448"/>
    </location>
</feature>
<evidence type="ECO:0000313" key="13">
    <source>
        <dbReference type="Proteomes" id="UP000612899"/>
    </source>
</evidence>
<evidence type="ECO:0000256" key="7">
    <source>
        <dbReference type="ARBA" id="ARBA00030238"/>
    </source>
</evidence>
<dbReference type="CDD" id="cd07481">
    <property type="entry name" value="Peptidases_S8_BacillopeptidaseF-like"/>
    <property type="match status" value="1"/>
</dbReference>
<evidence type="ECO:0000256" key="4">
    <source>
        <dbReference type="ARBA" id="ARBA00022670"/>
    </source>
</evidence>
<evidence type="ECO:0000259" key="10">
    <source>
        <dbReference type="Pfam" id="PF00082"/>
    </source>
</evidence>
<dbReference type="EMBL" id="BONY01000014">
    <property type="protein sequence ID" value="GIH04650.1"/>
    <property type="molecule type" value="Genomic_DNA"/>
</dbReference>
<reference evidence="12" key="1">
    <citation type="submission" date="2021-01" db="EMBL/GenBank/DDBJ databases">
        <title>Whole genome shotgun sequence of Rhizocola hellebori NBRC 109834.</title>
        <authorList>
            <person name="Komaki H."/>
            <person name="Tamura T."/>
        </authorList>
    </citation>
    <scope>NUCLEOTIDE SEQUENCE</scope>
    <source>
        <strain evidence="12">NBRC 109834</strain>
    </source>
</reference>
<evidence type="ECO:0000256" key="2">
    <source>
        <dbReference type="ARBA" id="ARBA00011073"/>
    </source>
</evidence>
<dbReference type="PRINTS" id="PR00723">
    <property type="entry name" value="SUBTILISIN"/>
</dbReference>
<proteinExistence type="inferred from homology"/>
<dbReference type="Pfam" id="PF13620">
    <property type="entry name" value="CarboxypepD_reg"/>
    <property type="match status" value="3"/>
</dbReference>
<dbReference type="Gene3D" id="2.60.40.10">
    <property type="entry name" value="Immunoglobulins"/>
    <property type="match status" value="1"/>
</dbReference>
<dbReference type="SUPFAM" id="SSF52743">
    <property type="entry name" value="Subtilisin-like"/>
    <property type="match status" value="1"/>
</dbReference>
<dbReference type="SUPFAM" id="SSF49464">
    <property type="entry name" value="Carboxypeptidase regulatory domain-like"/>
    <property type="match status" value="2"/>
</dbReference>
<evidence type="ECO:0000313" key="12">
    <source>
        <dbReference type="EMBL" id="GIH04650.1"/>
    </source>
</evidence>
<evidence type="ECO:0000256" key="5">
    <source>
        <dbReference type="ARBA" id="ARBA00022801"/>
    </source>
</evidence>
<protein>
    <recommendedName>
        <fullName evidence="3">alpha-amylase</fullName>
        <ecNumber evidence="3">3.2.1.1</ecNumber>
    </recommendedName>
    <alternativeName>
        <fullName evidence="7">1,4-alpha-D-glucan glucanohydrolase</fullName>
    </alternativeName>
</protein>
<feature type="active site" description="Charge relay system" evidence="8 9">
    <location>
        <position position="173"/>
    </location>
</feature>
<dbReference type="Gene3D" id="2.60.40.1120">
    <property type="entry name" value="Carboxypeptidase-like, regulatory domain"/>
    <property type="match status" value="3"/>
</dbReference>
<dbReference type="Pfam" id="PF11721">
    <property type="entry name" value="Malectin"/>
    <property type="match status" value="1"/>
</dbReference>
<dbReference type="InterPro" id="IPR008979">
    <property type="entry name" value="Galactose-bd-like_sf"/>
</dbReference>
<dbReference type="GO" id="GO:0005975">
    <property type="term" value="P:carbohydrate metabolic process"/>
    <property type="evidence" value="ECO:0007669"/>
    <property type="project" value="UniProtKB-ARBA"/>
</dbReference>
<dbReference type="InterPro" id="IPR033857">
    <property type="entry name" value="Bacillopeptidase_F"/>
</dbReference>
<name>A0A8J3Q6C5_9ACTN</name>
<dbReference type="GO" id="GO:0030246">
    <property type="term" value="F:carbohydrate binding"/>
    <property type="evidence" value="ECO:0007669"/>
    <property type="project" value="InterPro"/>
</dbReference>
<dbReference type="GO" id="GO:0004556">
    <property type="term" value="F:alpha-amylase activity"/>
    <property type="evidence" value="ECO:0007669"/>
    <property type="project" value="UniProtKB-EC"/>
</dbReference>
<dbReference type="InterPro" id="IPR013783">
    <property type="entry name" value="Ig-like_fold"/>
</dbReference>
<keyword evidence="6 9" id="KW-0720">Serine protease</keyword>
<evidence type="ECO:0000256" key="3">
    <source>
        <dbReference type="ARBA" id="ARBA00012595"/>
    </source>
</evidence>
<dbReference type="PANTHER" id="PTHR43806">
    <property type="entry name" value="PEPTIDASE S8"/>
    <property type="match status" value="1"/>
</dbReference>
<dbReference type="InterPro" id="IPR050131">
    <property type="entry name" value="Peptidase_S8_subtilisin-like"/>
</dbReference>
<evidence type="ECO:0000256" key="8">
    <source>
        <dbReference type="PIRSR" id="PIRSR615500-1"/>
    </source>
</evidence>
<dbReference type="Pfam" id="PF00082">
    <property type="entry name" value="Peptidase_S8"/>
    <property type="match status" value="1"/>
</dbReference>
<dbReference type="InterPro" id="IPR008969">
    <property type="entry name" value="CarboxyPept-like_regulatory"/>
</dbReference>
<dbReference type="PROSITE" id="PS00138">
    <property type="entry name" value="SUBTILASE_SER"/>
    <property type="match status" value="1"/>
</dbReference>
<keyword evidence="13" id="KW-1185">Reference proteome</keyword>
<dbReference type="InterPro" id="IPR036852">
    <property type="entry name" value="Peptidase_S8/S53_dom_sf"/>
</dbReference>
<evidence type="ECO:0000256" key="9">
    <source>
        <dbReference type="PROSITE-ProRule" id="PRU01240"/>
    </source>
</evidence>
<evidence type="ECO:0000256" key="6">
    <source>
        <dbReference type="ARBA" id="ARBA00022825"/>
    </source>
</evidence>
<dbReference type="Proteomes" id="UP000612899">
    <property type="component" value="Unassembled WGS sequence"/>
</dbReference>
<comment type="catalytic activity">
    <reaction evidence="1">
        <text>Endohydrolysis of (1-&gt;4)-alpha-D-glucosidic linkages in polysaccharides containing three or more (1-&gt;4)-alpha-linked D-glucose units.</text>
        <dbReference type="EC" id="3.2.1.1"/>
    </reaction>
</comment>
<dbReference type="GO" id="GO:0006508">
    <property type="term" value="P:proteolysis"/>
    <property type="evidence" value="ECO:0007669"/>
    <property type="project" value="UniProtKB-KW"/>
</dbReference>
<feature type="active site" description="Charge relay system" evidence="8 9">
    <location>
        <position position="220"/>
    </location>
</feature>
<keyword evidence="5 9" id="KW-0378">Hydrolase</keyword>
<dbReference type="SUPFAM" id="SSF49785">
    <property type="entry name" value="Galactose-binding domain-like"/>
    <property type="match status" value="1"/>
</dbReference>
<evidence type="ECO:0000259" key="11">
    <source>
        <dbReference type="Pfam" id="PF11721"/>
    </source>
</evidence>
<feature type="domain" description="Malectin" evidence="11">
    <location>
        <begin position="1003"/>
        <end position="1140"/>
    </location>
</feature>
<dbReference type="PANTHER" id="PTHR43806:SF11">
    <property type="entry name" value="CEREVISIN-RELATED"/>
    <property type="match status" value="1"/>
</dbReference>
<evidence type="ECO:0000256" key="1">
    <source>
        <dbReference type="ARBA" id="ARBA00000548"/>
    </source>
</evidence>
<dbReference type="AlphaFoldDB" id="A0A8J3Q6C5"/>
<dbReference type="InterPro" id="IPR023828">
    <property type="entry name" value="Peptidase_S8_Ser-AS"/>
</dbReference>
<accession>A0A8J3Q6C5</accession>
<dbReference type="PROSITE" id="PS51892">
    <property type="entry name" value="SUBTILASE"/>
    <property type="match status" value="1"/>
</dbReference>